<comment type="caution">
    <text evidence="3">The sequence shown here is derived from an EMBL/GenBank/DDBJ whole genome shotgun (WGS) entry which is preliminary data.</text>
</comment>
<organism evidence="3 4">
    <name type="scientific">Daphnia galeata</name>
    <dbReference type="NCBI Taxonomy" id="27404"/>
    <lineage>
        <taxon>Eukaryota</taxon>
        <taxon>Metazoa</taxon>
        <taxon>Ecdysozoa</taxon>
        <taxon>Arthropoda</taxon>
        <taxon>Crustacea</taxon>
        <taxon>Branchiopoda</taxon>
        <taxon>Diplostraca</taxon>
        <taxon>Cladocera</taxon>
        <taxon>Anomopoda</taxon>
        <taxon>Daphniidae</taxon>
        <taxon>Daphnia</taxon>
    </lineage>
</organism>
<name>A0A8J2RTH4_9CRUS</name>
<reference evidence="3" key="1">
    <citation type="submission" date="2021-11" db="EMBL/GenBank/DDBJ databases">
        <authorList>
            <person name="Schell T."/>
        </authorList>
    </citation>
    <scope>NUCLEOTIDE SEQUENCE</scope>
    <source>
        <strain evidence="3">M5</strain>
    </source>
</reference>
<proteinExistence type="predicted"/>
<keyword evidence="2" id="KW-1133">Transmembrane helix</keyword>
<protein>
    <submittedName>
        <fullName evidence="3">Uncharacterized protein</fullName>
    </submittedName>
</protein>
<dbReference type="EMBL" id="CAKKLH010000281">
    <property type="protein sequence ID" value="CAH0107986.1"/>
    <property type="molecule type" value="Genomic_DNA"/>
</dbReference>
<evidence type="ECO:0000313" key="4">
    <source>
        <dbReference type="Proteomes" id="UP000789390"/>
    </source>
</evidence>
<keyword evidence="4" id="KW-1185">Reference proteome</keyword>
<feature type="transmembrane region" description="Helical" evidence="2">
    <location>
        <begin position="62"/>
        <end position="84"/>
    </location>
</feature>
<accession>A0A8J2RTH4</accession>
<gene>
    <name evidence="3" type="ORF">DGAL_LOCUS11332</name>
</gene>
<sequence>MLIESVSSIEDFISNEPYEDPSSTLSSEEDIEESQTESNGPSDEEHNDPPITNLEIDPAWSILLYPGRHFSVLLAVIVISSFALKQTRFEKSY</sequence>
<keyword evidence="2" id="KW-0812">Transmembrane</keyword>
<feature type="region of interest" description="Disordered" evidence="1">
    <location>
        <begin position="1"/>
        <end position="52"/>
    </location>
</feature>
<dbReference type="Proteomes" id="UP000789390">
    <property type="component" value="Unassembled WGS sequence"/>
</dbReference>
<evidence type="ECO:0000313" key="3">
    <source>
        <dbReference type="EMBL" id="CAH0107986.1"/>
    </source>
</evidence>
<evidence type="ECO:0000256" key="1">
    <source>
        <dbReference type="SAM" id="MobiDB-lite"/>
    </source>
</evidence>
<dbReference type="AlphaFoldDB" id="A0A8J2RTH4"/>
<keyword evidence="2" id="KW-0472">Membrane</keyword>
<evidence type="ECO:0000256" key="2">
    <source>
        <dbReference type="SAM" id="Phobius"/>
    </source>
</evidence>